<dbReference type="PROSITE" id="PS50995">
    <property type="entry name" value="HTH_MARR_2"/>
    <property type="match status" value="1"/>
</dbReference>
<proteinExistence type="predicted"/>
<reference evidence="5 6" key="1">
    <citation type="journal article" date="2016" name="Nat. Commun.">
        <title>Thousands of microbial genomes shed light on interconnected biogeochemical processes in an aquifer system.</title>
        <authorList>
            <person name="Anantharaman K."/>
            <person name="Brown C.T."/>
            <person name="Hug L.A."/>
            <person name="Sharon I."/>
            <person name="Castelle C.J."/>
            <person name="Probst A.J."/>
            <person name="Thomas B.C."/>
            <person name="Singh A."/>
            <person name="Wilkins M.J."/>
            <person name="Karaoz U."/>
            <person name="Brodie E.L."/>
            <person name="Williams K.H."/>
            <person name="Hubbard S.S."/>
            <person name="Banfield J.F."/>
        </authorList>
    </citation>
    <scope>NUCLEOTIDE SEQUENCE [LARGE SCALE GENOMIC DNA]</scope>
</reference>
<dbReference type="GO" id="GO:0003677">
    <property type="term" value="F:DNA binding"/>
    <property type="evidence" value="ECO:0007669"/>
    <property type="project" value="UniProtKB-KW"/>
</dbReference>
<dbReference type="InterPro" id="IPR036390">
    <property type="entry name" value="WH_DNA-bd_sf"/>
</dbReference>
<dbReference type="SUPFAM" id="SSF46785">
    <property type="entry name" value="Winged helix' DNA-binding domain"/>
    <property type="match status" value="1"/>
</dbReference>
<dbReference type="AlphaFoldDB" id="A0A1F6GS44"/>
<dbReference type="InterPro" id="IPR000835">
    <property type="entry name" value="HTH_MarR-typ"/>
</dbReference>
<accession>A0A1F6GS44</accession>
<keyword evidence="3" id="KW-0804">Transcription</keyword>
<dbReference type="SMART" id="SM00347">
    <property type="entry name" value="HTH_MARR"/>
    <property type="match status" value="1"/>
</dbReference>
<evidence type="ECO:0000256" key="3">
    <source>
        <dbReference type="ARBA" id="ARBA00023163"/>
    </source>
</evidence>
<dbReference type="GO" id="GO:0006950">
    <property type="term" value="P:response to stress"/>
    <property type="evidence" value="ECO:0007669"/>
    <property type="project" value="TreeGrafter"/>
</dbReference>
<dbReference type="GO" id="GO:0003700">
    <property type="term" value="F:DNA-binding transcription factor activity"/>
    <property type="evidence" value="ECO:0007669"/>
    <property type="project" value="InterPro"/>
</dbReference>
<dbReference type="Proteomes" id="UP000177583">
    <property type="component" value="Unassembled WGS sequence"/>
</dbReference>
<dbReference type="InterPro" id="IPR055166">
    <property type="entry name" value="Transc_reg_Sar_Rot_HTH"/>
</dbReference>
<keyword evidence="1" id="KW-0805">Transcription regulation</keyword>
<evidence type="ECO:0000256" key="2">
    <source>
        <dbReference type="ARBA" id="ARBA00023125"/>
    </source>
</evidence>
<evidence type="ECO:0000313" key="5">
    <source>
        <dbReference type="EMBL" id="OGH00878.1"/>
    </source>
</evidence>
<dbReference type="EMBL" id="MFNF01000041">
    <property type="protein sequence ID" value="OGH00878.1"/>
    <property type="molecule type" value="Genomic_DNA"/>
</dbReference>
<evidence type="ECO:0000313" key="6">
    <source>
        <dbReference type="Proteomes" id="UP000177583"/>
    </source>
</evidence>
<dbReference type="PRINTS" id="PR00598">
    <property type="entry name" value="HTHMARR"/>
</dbReference>
<evidence type="ECO:0000256" key="1">
    <source>
        <dbReference type="ARBA" id="ARBA00023015"/>
    </source>
</evidence>
<protein>
    <recommendedName>
        <fullName evidence="4">HTH marR-type domain-containing protein</fullName>
    </recommendedName>
</protein>
<feature type="domain" description="HTH marR-type" evidence="4">
    <location>
        <begin position="18"/>
        <end position="154"/>
    </location>
</feature>
<dbReference type="PANTHER" id="PTHR33164">
    <property type="entry name" value="TRANSCRIPTIONAL REGULATOR, MARR FAMILY"/>
    <property type="match status" value="1"/>
</dbReference>
<name>A0A1F6GS44_9PROT</name>
<comment type="caution">
    <text evidence="5">The sequence shown here is derived from an EMBL/GenBank/DDBJ whole genome shotgun (WGS) entry which is preliminary data.</text>
</comment>
<dbReference type="Gene3D" id="1.10.10.10">
    <property type="entry name" value="Winged helix-like DNA-binding domain superfamily/Winged helix DNA-binding domain"/>
    <property type="match status" value="1"/>
</dbReference>
<gene>
    <name evidence="5" type="ORF">A2557_01965</name>
</gene>
<dbReference type="InterPro" id="IPR039422">
    <property type="entry name" value="MarR/SlyA-like"/>
</dbReference>
<dbReference type="PANTHER" id="PTHR33164:SF64">
    <property type="entry name" value="TRANSCRIPTIONAL REGULATOR SLYA"/>
    <property type="match status" value="1"/>
</dbReference>
<sequence>MSKPEAPKVSPFKHKTPDESAGFLLWKITSLWQAKLALVLSEFKLTQTQYAILASLLWFEQHEEPTTQTHLGEHAKIEKMTLSKAVRNLEELGLVSRVKAPSDSRAFHVCFTKEGRKVIFGAILAVEQVDDEFFSVLTENQLESYKALTKAIIQDKTL</sequence>
<dbReference type="Pfam" id="PF22381">
    <property type="entry name" value="Staph_reg_Sar_Rot"/>
    <property type="match status" value="1"/>
</dbReference>
<keyword evidence="2" id="KW-0238">DNA-binding</keyword>
<evidence type="ECO:0000259" key="4">
    <source>
        <dbReference type="PROSITE" id="PS50995"/>
    </source>
</evidence>
<organism evidence="5 6">
    <name type="scientific">Candidatus Lambdaproteobacteria bacterium RIFOXYD2_FULL_56_26</name>
    <dbReference type="NCBI Taxonomy" id="1817773"/>
    <lineage>
        <taxon>Bacteria</taxon>
        <taxon>Pseudomonadati</taxon>
        <taxon>Pseudomonadota</taxon>
        <taxon>Candidatus Lambdaproteobacteria</taxon>
    </lineage>
</organism>
<dbReference type="InterPro" id="IPR036388">
    <property type="entry name" value="WH-like_DNA-bd_sf"/>
</dbReference>